<evidence type="ECO:0000256" key="1">
    <source>
        <dbReference type="ARBA" id="ARBA00022603"/>
    </source>
</evidence>
<dbReference type="CDD" id="cd02440">
    <property type="entry name" value="AdoMet_MTases"/>
    <property type="match status" value="1"/>
</dbReference>
<gene>
    <name evidence="5" type="ORF">G1H10_12505</name>
</gene>
<proteinExistence type="predicted"/>
<protein>
    <submittedName>
        <fullName evidence="5">Class I SAM-dependent methyltransferase</fullName>
    </submittedName>
</protein>
<reference evidence="5 6" key="1">
    <citation type="submission" date="2020-02" db="EMBL/GenBank/DDBJ databases">
        <authorList>
            <person name="Li X.-J."/>
            <person name="Han X.-M."/>
        </authorList>
    </citation>
    <scope>NUCLEOTIDE SEQUENCE [LARGE SCALE GENOMIC DNA]</scope>
    <source>
        <strain evidence="5 6">CCTCC AB 2017055</strain>
    </source>
</reference>
<dbReference type="PANTHER" id="PTHR43464">
    <property type="entry name" value="METHYLTRANSFERASE"/>
    <property type="match status" value="1"/>
</dbReference>
<keyword evidence="3" id="KW-0949">S-adenosyl-L-methionine</keyword>
<dbReference type="AlphaFoldDB" id="A0A6L9S8Y0"/>
<dbReference type="PANTHER" id="PTHR43464:SF19">
    <property type="entry name" value="UBIQUINONE BIOSYNTHESIS O-METHYLTRANSFERASE, MITOCHONDRIAL"/>
    <property type="match status" value="1"/>
</dbReference>
<evidence type="ECO:0000259" key="4">
    <source>
        <dbReference type="Pfam" id="PF08241"/>
    </source>
</evidence>
<evidence type="ECO:0000313" key="6">
    <source>
        <dbReference type="Proteomes" id="UP000475214"/>
    </source>
</evidence>
<dbReference type="GO" id="GO:0032259">
    <property type="term" value="P:methylation"/>
    <property type="evidence" value="ECO:0007669"/>
    <property type="project" value="UniProtKB-KW"/>
</dbReference>
<keyword evidence="1 5" id="KW-0489">Methyltransferase</keyword>
<evidence type="ECO:0000256" key="2">
    <source>
        <dbReference type="ARBA" id="ARBA00022679"/>
    </source>
</evidence>
<keyword evidence="2 5" id="KW-0808">Transferase</keyword>
<keyword evidence="6" id="KW-1185">Reference proteome</keyword>
<dbReference type="SUPFAM" id="SSF53335">
    <property type="entry name" value="S-adenosyl-L-methionine-dependent methyltransferases"/>
    <property type="match status" value="1"/>
</dbReference>
<comment type="caution">
    <text evidence="5">The sequence shown here is derived from an EMBL/GenBank/DDBJ whole genome shotgun (WGS) entry which is preliminary data.</text>
</comment>
<dbReference type="InterPro" id="IPR029063">
    <property type="entry name" value="SAM-dependent_MTases_sf"/>
</dbReference>
<accession>A0A6L9S8Y0</accession>
<dbReference type="GO" id="GO:0008757">
    <property type="term" value="F:S-adenosylmethionine-dependent methyltransferase activity"/>
    <property type="evidence" value="ECO:0007669"/>
    <property type="project" value="InterPro"/>
</dbReference>
<evidence type="ECO:0000313" key="5">
    <source>
        <dbReference type="EMBL" id="NEE00988.1"/>
    </source>
</evidence>
<feature type="domain" description="Methyltransferase type 11" evidence="4">
    <location>
        <begin position="63"/>
        <end position="157"/>
    </location>
</feature>
<dbReference type="Proteomes" id="UP000475214">
    <property type="component" value="Unassembled WGS sequence"/>
</dbReference>
<name>A0A6L9S8Y0_9ACTN</name>
<dbReference type="EMBL" id="JAAGOA010000007">
    <property type="protein sequence ID" value="NEE00988.1"/>
    <property type="molecule type" value="Genomic_DNA"/>
</dbReference>
<organism evidence="5 6">
    <name type="scientific">Phytoactinopolyspora halotolerans</name>
    <dbReference type="NCBI Taxonomy" id="1981512"/>
    <lineage>
        <taxon>Bacteria</taxon>
        <taxon>Bacillati</taxon>
        <taxon>Actinomycetota</taxon>
        <taxon>Actinomycetes</taxon>
        <taxon>Jiangellales</taxon>
        <taxon>Jiangellaceae</taxon>
        <taxon>Phytoactinopolyspora</taxon>
    </lineage>
</organism>
<dbReference type="Pfam" id="PF08241">
    <property type="entry name" value="Methyltransf_11"/>
    <property type="match status" value="1"/>
</dbReference>
<evidence type="ECO:0000256" key="3">
    <source>
        <dbReference type="ARBA" id="ARBA00022691"/>
    </source>
</evidence>
<dbReference type="RefSeq" id="WP_163737714.1">
    <property type="nucleotide sequence ID" value="NZ_JAAGOA010000007.1"/>
</dbReference>
<sequence length="255" mass="27855">MIGESASATNVAADVQHTINRYWDDRAASYNANHVRQVSNAQIRAAWVDVWSRALPPSPARILDVGTGTGHVALLLAELGYDVVGIDLAPGMLEQARAKAGGLERPPVFLPGDAVDPDVEPRSFDAVTARYVLWTLRTPELAVQRWLRLLRRDGTLAVVDSTWFPDGIQESRVASDPTRALPEFAERYNRAVVAALPLAESATIDDSAARIRAAGFEAVTVQPLPELLELDRRFGVADGHDVRMQYLITGRSPAR</sequence>
<dbReference type="InterPro" id="IPR013216">
    <property type="entry name" value="Methyltransf_11"/>
</dbReference>
<dbReference type="Gene3D" id="3.40.50.150">
    <property type="entry name" value="Vaccinia Virus protein VP39"/>
    <property type="match status" value="1"/>
</dbReference>